<name>A0A1M6M9S8_9FLAO</name>
<dbReference type="GO" id="GO:0016740">
    <property type="term" value="F:transferase activity"/>
    <property type="evidence" value="ECO:0007669"/>
    <property type="project" value="UniProtKB-KW"/>
</dbReference>
<protein>
    <submittedName>
        <fullName evidence="2">Rhodanese-related sulfurtransferase</fullName>
    </submittedName>
</protein>
<evidence type="ECO:0000259" key="1">
    <source>
        <dbReference type="PROSITE" id="PS50206"/>
    </source>
</evidence>
<keyword evidence="2" id="KW-0808">Transferase</keyword>
<dbReference type="NCBIfam" id="NF045521">
    <property type="entry name" value="rhoda_near_glyco"/>
    <property type="match status" value="1"/>
</dbReference>
<dbReference type="OrthoDB" id="598065at2"/>
<dbReference type="PROSITE" id="PS50206">
    <property type="entry name" value="RHODANESE_3"/>
    <property type="match status" value="1"/>
</dbReference>
<dbReference type="Gene3D" id="3.40.250.10">
    <property type="entry name" value="Rhodanese-like domain"/>
    <property type="match status" value="1"/>
</dbReference>
<dbReference type="Proteomes" id="UP000184172">
    <property type="component" value="Unassembled WGS sequence"/>
</dbReference>
<dbReference type="PANTHER" id="PTHR43031:SF1">
    <property type="entry name" value="PYRIDINE NUCLEOTIDE-DISULPHIDE OXIDOREDUCTASE"/>
    <property type="match status" value="1"/>
</dbReference>
<dbReference type="RefSeq" id="WP_073220802.1">
    <property type="nucleotide sequence ID" value="NZ_FNNS01000023.1"/>
</dbReference>
<dbReference type="AlphaFoldDB" id="A0A1M6M9S8"/>
<dbReference type="Pfam" id="PF00581">
    <property type="entry name" value="Rhodanese"/>
    <property type="match status" value="1"/>
</dbReference>
<accession>A0A1M6M9S8</accession>
<sequence length="166" mass="19091">MRHFLFLLIYIFFLGTASGQESLEKVLDRYNSHSIPYISVEELVMFQKTSNLVILDAREKIEFDVSHIPSAIYIGFDNFTVNDKHLQKLNKDSQIIVSCSIGIRSEQIGEKLKKAGFTNVKNLYGGIFEWKNKGLRVVDSIGLPTENVHTYSKKWSKWLRSGNPVY</sequence>
<keyword evidence="3" id="KW-1185">Reference proteome</keyword>
<dbReference type="EMBL" id="FQYV01000026">
    <property type="protein sequence ID" value="SHJ80174.1"/>
    <property type="molecule type" value="Genomic_DNA"/>
</dbReference>
<organism evidence="2 3">
    <name type="scientific">Aequorivita viscosa</name>
    <dbReference type="NCBI Taxonomy" id="797419"/>
    <lineage>
        <taxon>Bacteria</taxon>
        <taxon>Pseudomonadati</taxon>
        <taxon>Bacteroidota</taxon>
        <taxon>Flavobacteriia</taxon>
        <taxon>Flavobacteriales</taxon>
        <taxon>Flavobacteriaceae</taxon>
        <taxon>Aequorivita</taxon>
    </lineage>
</organism>
<dbReference type="CDD" id="cd00158">
    <property type="entry name" value="RHOD"/>
    <property type="match status" value="1"/>
</dbReference>
<evidence type="ECO:0000313" key="3">
    <source>
        <dbReference type="Proteomes" id="UP000184172"/>
    </source>
</evidence>
<feature type="domain" description="Rhodanese" evidence="1">
    <location>
        <begin position="48"/>
        <end position="139"/>
    </location>
</feature>
<dbReference type="InterPro" id="IPR001763">
    <property type="entry name" value="Rhodanese-like_dom"/>
</dbReference>
<dbReference type="STRING" id="797419.SAMN05216556_12325"/>
<dbReference type="InterPro" id="IPR050229">
    <property type="entry name" value="GlpE_sulfurtransferase"/>
</dbReference>
<gene>
    <name evidence="2" type="ORF">SAMN04487908_12625</name>
</gene>
<reference evidence="3" key="1">
    <citation type="submission" date="2016-11" db="EMBL/GenBank/DDBJ databases">
        <authorList>
            <person name="Varghese N."/>
            <person name="Submissions S."/>
        </authorList>
    </citation>
    <scope>NUCLEOTIDE SEQUENCE [LARGE SCALE GENOMIC DNA]</scope>
    <source>
        <strain evidence="3">DSM 26349</strain>
    </source>
</reference>
<dbReference type="SMART" id="SM00450">
    <property type="entry name" value="RHOD"/>
    <property type="match status" value="1"/>
</dbReference>
<evidence type="ECO:0000313" key="2">
    <source>
        <dbReference type="EMBL" id="SHJ80174.1"/>
    </source>
</evidence>
<proteinExistence type="predicted"/>
<dbReference type="InterPro" id="IPR036873">
    <property type="entry name" value="Rhodanese-like_dom_sf"/>
</dbReference>
<dbReference type="SUPFAM" id="SSF52821">
    <property type="entry name" value="Rhodanese/Cell cycle control phosphatase"/>
    <property type="match status" value="1"/>
</dbReference>
<dbReference type="PANTHER" id="PTHR43031">
    <property type="entry name" value="FAD-DEPENDENT OXIDOREDUCTASE"/>
    <property type="match status" value="1"/>
</dbReference>